<dbReference type="InterPro" id="IPR025388">
    <property type="entry name" value="Alginate_export_dom"/>
</dbReference>
<gene>
    <name evidence="3" type="ORF">ACFPFU_21970</name>
</gene>
<reference evidence="4" key="1">
    <citation type="journal article" date="2019" name="Int. J. Syst. Evol. Microbiol.">
        <title>The Global Catalogue of Microorganisms (GCM) 10K type strain sequencing project: providing services to taxonomists for standard genome sequencing and annotation.</title>
        <authorList>
            <consortium name="The Broad Institute Genomics Platform"/>
            <consortium name="The Broad Institute Genome Sequencing Center for Infectious Disease"/>
            <person name="Wu L."/>
            <person name="Ma J."/>
        </authorList>
    </citation>
    <scope>NUCLEOTIDE SEQUENCE [LARGE SCALE GENOMIC DNA]</scope>
    <source>
        <strain evidence="4">CGMCC 4.7466</strain>
    </source>
</reference>
<feature type="signal peptide" evidence="1">
    <location>
        <begin position="1"/>
        <end position="25"/>
    </location>
</feature>
<feature type="chain" id="PRO_5045535064" evidence="1">
    <location>
        <begin position="26"/>
        <end position="437"/>
    </location>
</feature>
<dbReference type="RefSeq" id="WP_377068180.1">
    <property type="nucleotide sequence ID" value="NZ_JBHSJJ010000017.1"/>
</dbReference>
<evidence type="ECO:0000313" key="3">
    <source>
        <dbReference type="EMBL" id="MFC4874386.1"/>
    </source>
</evidence>
<sequence length="437" mass="48656">MSGILRRKAYLIGLLLGLGAASASAQSVTLSAEIRPRTEFRNGFKSPIQRGEQPAVFTEQRSRIYLGFSQDRLTVQLSAQDVRIWGNTNQIYKTDPSLFNMFEAWASYSLSPNMNIKIGRQALDYDNARFLGDLDWAQQGRSHDALLLTYEDTLGYKVHLGTGFNQQVAFEPGKLSGNYYELEGNYKAMQFVWLHKSYASSRISFLFLNDGRQDLTLSQPQSRVNFRQTYGFYGEKNTGSLNFTGELYHQGGKDPSGRTNSAWLLAGALTLKTKSIPLTLGADYLTGTAPGAATNRSFDPLYGTNHKFYGLMDLFYVGSPHGQSGLSAGLQNYYLKSNISLFPGSSLLVHLHHFSSAVSVYEPENTQTRMGSDLGQEIDLVFVSRISPEITFNLGYSHLFASRSLAALKGKDNLSPVQNWAWAMISFRPSINLANLR</sequence>
<organism evidence="3 4">
    <name type="scientific">Negadavirga shengliensis</name>
    <dbReference type="NCBI Taxonomy" id="1389218"/>
    <lineage>
        <taxon>Bacteria</taxon>
        <taxon>Pseudomonadati</taxon>
        <taxon>Bacteroidota</taxon>
        <taxon>Cytophagia</taxon>
        <taxon>Cytophagales</taxon>
        <taxon>Cyclobacteriaceae</taxon>
        <taxon>Negadavirga</taxon>
    </lineage>
</organism>
<evidence type="ECO:0000256" key="1">
    <source>
        <dbReference type="SAM" id="SignalP"/>
    </source>
</evidence>
<comment type="caution">
    <text evidence="3">The sequence shown here is derived from an EMBL/GenBank/DDBJ whole genome shotgun (WGS) entry which is preliminary data.</text>
</comment>
<evidence type="ECO:0000259" key="2">
    <source>
        <dbReference type="Pfam" id="PF13372"/>
    </source>
</evidence>
<accession>A0ABV9T7B3</accession>
<dbReference type="EMBL" id="JBHSJJ010000017">
    <property type="protein sequence ID" value="MFC4874386.1"/>
    <property type="molecule type" value="Genomic_DNA"/>
</dbReference>
<evidence type="ECO:0000313" key="4">
    <source>
        <dbReference type="Proteomes" id="UP001595818"/>
    </source>
</evidence>
<name>A0ABV9T7B3_9BACT</name>
<dbReference type="Pfam" id="PF13372">
    <property type="entry name" value="Alginate_exp"/>
    <property type="match status" value="1"/>
</dbReference>
<dbReference type="Proteomes" id="UP001595818">
    <property type="component" value="Unassembled WGS sequence"/>
</dbReference>
<dbReference type="SUPFAM" id="SSF56935">
    <property type="entry name" value="Porins"/>
    <property type="match status" value="1"/>
</dbReference>
<keyword evidence="1" id="KW-0732">Signal</keyword>
<proteinExistence type="predicted"/>
<protein>
    <submittedName>
        <fullName evidence="3">Alginate export family protein</fullName>
    </submittedName>
</protein>
<feature type="domain" description="Alginate export" evidence="2">
    <location>
        <begin position="29"/>
        <end position="401"/>
    </location>
</feature>
<keyword evidence="4" id="KW-1185">Reference proteome</keyword>